<protein>
    <submittedName>
        <fullName evidence="4">Cyclin mcs2</fullName>
    </submittedName>
</protein>
<proteinExistence type="predicted"/>
<evidence type="ECO:0000313" key="4">
    <source>
        <dbReference type="EMBL" id="CAK4033112.1"/>
    </source>
</evidence>
<accession>A0AAI9EE57</accession>
<dbReference type="Pfam" id="PF16899">
    <property type="entry name" value="Cyclin_C_2"/>
    <property type="match status" value="1"/>
</dbReference>
<dbReference type="CDD" id="cd20525">
    <property type="entry name" value="CYCLIN_CCNH_rpt2"/>
    <property type="match status" value="1"/>
</dbReference>
<gene>
    <name evidence="4" type="ORF">LECACI_7A008270</name>
</gene>
<evidence type="ECO:0000259" key="3">
    <source>
        <dbReference type="Pfam" id="PF16899"/>
    </source>
</evidence>
<dbReference type="GO" id="GO:0006357">
    <property type="term" value="P:regulation of transcription by RNA polymerase II"/>
    <property type="evidence" value="ECO:0007669"/>
    <property type="project" value="InterPro"/>
</dbReference>
<feature type="domain" description="Cyclin C-terminal" evidence="3">
    <location>
        <begin position="170"/>
        <end position="309"/>
    </location>
</feature>
<dbReference type="EMBL" id="CAVMBE010000078">
    <property type="protein sequence ID" value="CAK4033112.1"/>
    <property type="molecule type" value="Genomic_DNA"/>
</dbReference>
<feature type="compositionally biased region" description="Basic and acidic residues" evidence="2">
    <location>
        <begin position="326"/>
        <end position="358"/>
    </location>
</feature>
<dbReference type="PANTHER" id="PTHR10026">
    <property type="entry name" value="CYCLIN"/>
    <property type="match status" value="1"/>
</dbReference>
<dbReference type="InterPro" id="IPR043198">
    <property type="entry name" value="Cyclin/Ssn8"/>
</dbReference>
<organism evidence="4 5">
    <name type="scientific">Lecanosticta acicola</name>
    <dbReference type="NCBI Taxonomy" id="111012"/>
    <lineage>
        <taxon>Eukaryota</taxon>
        <taxon>Fungi</taxon>
        <taxon>Dikarya</taxon>
        <taxon>Ascomycota</taxon>
        <taxon>Pezizomycotina</taxon>
        <taxon>Dothideomycetes</taxon>
        <taxon>Dothideomycetidae</taxon>
        <taxon>Mycosphaerellales</taxon>
        <taxon>Mycosphaerellaceae</taxon>
        <taxon>Lecanosticta</taxon>
    </lineage>
</organism>
<sequence>MTTALSEDDLYRTSTQYRLWSFSPEQLAAQRKKTHELALARAKLYQQHGSANGEPEPVTPADCLTAEEELGLVRRYCIVLSKMAARMNIPPLITATGIQYLKRFYLSNSCMTYPPKELYKTVLFLATKTEALHWTVHKFTRAYAGGDAEAVLAPEYKVMQALRFTLDVRHPYRGLKGVLMELLNMIEGIDGSTTDGRSGKEVQEAMMALDLPKPGASRTPWQPRKSEKITETALRDRVMAAYEGARQLLDAHALITDAYFLYTPSQILLAALRLSDPPLAAFYLDTKIALELPARPKILATISSCASLLSSFDPEGGMSKQESVGLEEKLERCRDPSTRDLVKSHRDAKSGGQSDEKDKKRKLERQKSSRDADDLFGPSLSKG</sequence>
<comment type="caution">
    <text evidence="4">The sequence shown here is derived from an EMBL/GenBank/DDBJ whole genome shotgun (WGS) entry which is preliminary data.</text>
</comment>
<dbReference type="InterPro" id="IPR036915">
    <property type="entry name" value="Cyclin-like_sf"/>
</dbReference>
<dbReference type="SUPFAM" id="SSF47954">
    <property type="entry name" value="Cyclin-like"/>
    <property type="match status" value="2"/>
</dbReference>
<dbReference type="CDD" id="cd20524">
    <property type="entry name" value="CYCLIN_CCNH_rpt1"/>
    <property type="match status" value="1"/>
</dbReference>
<evidence type="ECO:0000256" key="1">
    <source>
        <dbReference type="ARBA" id="ARBA00023127"/>
    </source>
</evidence>
<dbReference type="Proteomes" id="UP001296104">
    <property type="component" value="Unassembled WGS sequence"/>
</dbReference>
<evidence type="ECO:0000313" key="5">
    <source>
        <dbReference type="Proteomes" id="UP001296104"/>
    </source>
</evidence>
<evidence type="ECO:0000256" key="2">
    <source>
        <dbReference type="SAM" id="MobiDB-lite"/>
    </source>
</evidence>
<dbReference type="InterPro" id="IPR031658">
    <property type="entry name" value="Cyclin_C_2"/>
</dbReference>
<feature type="region of interest" description="Disordered" evidence="2">
    <location>
        <begin position="315"/>
        <end position="383"/>
    </location>
</feature>
<dbReference type="Gene3D" id="1.10.472.10">
    <property type="entry name" value="Cyclin-like"/>
    <property type="match status" value="2"/>
</dbReference>
<name>A0AAI9EE57_9PEZI</name>
<keyword evidence="5" id="KW-1185">Reference proteome</keyword>
<dbReference type="AlphaFoldDB" id="A0AAI9EE57"/>
<keyword evidence="1" id="KW-0195">Cyclin</keyword>
<reference evidence="4" key="1">
    <citation type="submission" date="2023-11" db="EMBL/GenBank/DDBJ databases">
        <authorList>
            <person name="Alioto T."/>
            <person name="Alioto T."/>
            <person name="Gomez Garrido J."/>
        </authorList>
    </citation>
    <scope>NUCLEOTIDE SEQUENCE</scope>
</reference>
<dbReference type="GO" id="GO:0016538">
    <property type="term" value="F:cyclin-dependent protein serine/threonine kinase regulator activity"/>
    <property type="evidence" value="ECO:0007669"/>
    <property type="project" value="InterPro"/>
</dbReference>